<accession>A0ABV6BIS3</accession>
<dbReference type="InterPro" id="IPR021974">
    <property type="entry name" value="DUF3581"/>
</dbReference>
<keyword evidence="2" id="KW-1185">Reference proteome</keyword>
<protein>
    <submittedName>
        <fullName evidence="1">DUF3581 family protein</fullName>
    </submittedName>
</protein>
<gene>
    <name evidence="1" type="ORF">ACFFJP_16875</name>
</gene>
<comment type="caution">
    <text evidence="1">The sequence shown here is derived from an EMBL/GenBank/DDBJ whole genome shotgun (WGS) entry which is preliminary data.</text>
</comment>
<dbReference type="EMBL" id="JBHLXP010000005">
    <property type="protein sequence ID" value="MFC0049978.1"/>
    <property type="molecule type" value="Genomic_DNA"/>
</dbReference>
<organism evidence="1 2">
    <name type="scientific">Rheinheimera tilapiae</name>
    <dbReference type="NCBI Taxonomy" id="875043"/>
    <lineage>
        <taxon>Bacteria</taxon>
        <taxon>Pseudomonadati</taxon>
        <taxon>Pseudomonadota</taxon>
        <taxon>Gammaproteobacteria</taxon>
        <taxon>Chromatiales</taxon>
        <taxon>Chromatiaceae</taxon>
        <taxon>Rheinheimera</taxon>
    </lineage>
</organism>
<proteinExistence type="predicted"/>
<evidence type="ECO:0000313" key="1">
    <source>
        <dbReference type="EMBL" id="MFC0049978.1"/>
    </source>
</evidence>
<dbReference type="Pfam" id="PF12119">
    <property type="entry name" value="DUF3581"/>
    <property type="match status" value="1"/>
</dbReference>
<name>A0ABV6BIS3_9GAMM</name>
<evidence type="ECO:0000313" key="2">
    <source>
        <dbReference type="Proteomes" id="UP001589813"/>
    </source>
</evidence>
<sequence>MFLDAFVSRQGEQFAFSATQASRFAKEIAEDFNPIHDADSKRFCVPGDLLFAFLLSRFGLAAQLSCRFEGMVSADVQLHCVELGDEVQIQDQNGKVYLSLTQSGERQQHCQFIEKLVRDYVRFSGQNFPHILQPLMQQHGVMINPQRPLVIYQSMTLNFTRFGTECPTLRLATSTLEQEGKRAQVVLTFELCDGDEVIGVGEKRLVLGSLVPYDDEQMQGMVDFYNQRKQTLGQAA</sequence>
<reference evidence="1 2" key="1">
    <citation type="submission" date="2024-09" db="EMBL/GenBank/DDBJ databases">
        <authorList>
            <person name="Sun Q."/>
            <person name="Mori K."/>
        </authorList>
    </citation>
    <scope>NUCLEOTIDE SEQUENCE [LARGE SCALE GENOMIC DNA]</scope>
    <source>
        <strain evidence="1 2">KCTC 23315</strain>
    </source>
</reference>
<dbReference type="RefSeq" id="WP_377246876.1">
    <property type="nucleotide sequence ID" value="NZ_JBHLXP010000005.1"/>
</dbReference>
<dbReference type="Proteomes" id="UP001589813">
    <property type="component" value="Unassembled WGS sequence"/>
</dbReference>